<dbReference type="InterPro" id="IPR043714">
    <property type="entry name" value="DUF5655"/>
</dbReference>
<dbReference type="OrthoDB" id="4871934at2"/>
<name>A0A4R8UGC6_9MICO</name>
<sequence length="132" mass="14881">MTDPGMASARAEPIPLEQYFSGRDPLSRELFDVVRSAIESIGPATMRVTRSQVAFRRRRAFAWTWLPGQYLRGDVAPLVLTIALPLRDASARWKEVVEPRPGRFTHHLELRSVADVDGQVLAWLREAWGQAG</sequence>
<dbReference type="Pfam" id="PF18899">
    <property type="entry name" value="DUF5655"/>
    <property type="match status" value="1"/>
</dbReference>
<dbReference type="AlphaFoldDB" id="A0A4R8UGC6"/>
<comment type="caution">
    <text evidence="2">The sequence shown here is derived from an EMBL/GenBank/DDBJ whole genome shotgun (WGS) entry which is preliminary data.</text>
</comment>
<dbReference type="Proteomes" id="UP000297866">
    <property type="component" value="Unassembled WGS sequence"/>
</dbReference>
<evidence type="ECO:0000259" key="1">
    <source>
        <dbReference type="Pfam" id="PF18899"/>
    </source>
</evidence>
<organism evidence="2 3">
    <name type="scientific">Cryobacterium tagatosivorans</name>
    <dbReference type="NCBI Taxonomy" id="1259199"/>
    <lineage>
        <taxon>Bacteria</taxon>
        <taxon>Bacillati</taxon>
        <taxon>Actinomycetota</taxon>
        <taxon>Actinomycetes</taxon>
        <taxon>Micrococcales</taxon>
        <taxon>Microbacteriaceae</taxon>
        <taxon>Cryobacterium</taxon>
    </lineage>
</organism>
<proteinExistence type="predicted"/>
<keyword evidence="3" id="KW-1185">Reference proteome</keyword>
<reference evidence="2 3" key="1">
    <citation type="submission" date="2019-03" db="EMBL/GenBank/DDBJ databases">
        <title>Genomics of glacier-inhabiting Cryobacterium strains.</title>
        <authorList>
            <person name="Liu Q."/>
            <person name="Xin Y.-H."/>
        </authorList>
    </citation>
    <scope>NUCLEOTIDE SEQUENCE [LARGE SCALE GENOMIC DNA]</scope>
    <source>
        <strain evidence="2 3">Sr47</strain>
    </source>
</reference>
<evidence type="ECO:0000313" key="3">
    <source>
        <dbReference type="Proteomes" id="UP000297866"/>
    </source>
</evidence>
<feature type="domain" description="DUF5655" evidence="1">
    <location>
        <begin position="17"/>
        <end position="130"/>
    </location>
</feature>
<accession>A0A4R8UGC6</accession>
<dbReference type="RefSeq" id="WP_134489178.1">
    <property type="nucleotide sequence ID" value="NZ_SOEZ01000033.1"/>
</dbReference>
<dbReference type="EMBL" id="SOEZ01000033">
    <property type="protein sequence ID" value="TFB52570.1"/>
    <property type="molecule type" value="Genomic_DNA"/>
</dbReference>
<gene>
    <name evidence="2" type="ORF">E3O23_06125</name>
</gene>
<evidence type="ECO:0000313" key="2">
    <source>
        <dbReference type="EMBL" id="TFB52570.1"/>
    </source>
</evidence>
<protein>
    <recommendedName>
        <fullName evidence="1">DUF5655 domain-containing protein</fullName>
    </recommendedName>
</protein>